<dbReference type="SUPFAM" id="SSF52047">
    <property type="entry name" value="RNI-like"/>
    <property type="match status" value="1"/>
</dbReference>
<dbReference type="GeneID" id="54286025"/>
<dbReference type="RefSeq" id="XP_033382289.1">
    <property type="nucleotide sequence ID" value="XM_033528628.1"/>
</dbReference>
<dbReference type="Proteomes" id="UP000799778">
    <property type="component" value="Unassembled WGS sequence"/>
</dbReference>
<organism evidence="1 2">
    <name type="scientific">Aaosphaeria arxii CBS 175.79</name>
    <dbReference type="NCBI Taxonomy" id="1450172"/>
    <lineage>
        <taxon>Eukaryota</taxon>
        <taxon>Fungi</taxon>
        <taxon>Dikarya</taxon>
        <taxon>Ascomycota</taxon>
        <taxon>Pezizomycotina</taxon>
        <taxon>Dothideomycetes</taxon>
        <taxon>Pleosporomycetidae</taxon>
        <taxon>Pleosporales</taxon>
        <taxon>Pleosporales incertae sedis</taxon>
        <taxon>Aaosphaeria</taxon>
    </lineage>
</organism>
<sequence length="435" mass="50259">MQLLELPVELLDLICEALYDDDDECEARITRLNACSLLRVSLVSKTLRQIVRPWIFKEVRLQYPSHRANLLLRTLHALPSYGHYIQYLYLWNRQKQWSGSLDDLGFLFSVLNNLRELYAPLFPPGILRNVLKDFRSCSTLQYLCLDGSSYGVRDLFELLSFPCMSRFYLFSFDDTACCQDEPHQSIHAPLTELDLEQSQIGQPLFGHIMSRCSRLEQLRCLVPFPCAAERIADEWAVTWVGSSVLVPRPISMNFLSLQICEFKETLTELHVLTSRQTWTGHDGSKLDLREFVRLERLSASSSCFFMATNFENDRLGFHELLPPSLVNLDVVWGPESGIFFQVPTDGTSIEDQVRLFREREDGKMNNHNWIIDLALQKTSQLDRLRSIDFHESMLLPGRPGIFDLEDWQLPAPVAQEFISAHIDLRVSYRCSISLQ</sequence>
<dbReference type="Gene3D" id="3.80.10.10">
    <property type="entry name" value="Ribonuclease Inhibitor"/>
    <property type="match status" value="1"/>
</dbReference>
<name>A0A6A5XMH9_9PLEO</name>
<reference evidence="1" key="1">
    <citation type="journal article" date="2020" name="Stud. Mycol.">
        <title>101 Dothideomycetes genomes: a test case for predicting lifestyles and emergence of pathogens.</title>
        <authorList>
            <person name="Haridas S."/>
            <person name="Albert R."/>
            <person name="Binder M."/>
            <person name="Bloem J."/>
            <person name="Labutti K."/>
            <person name="Salamov A."/>
            <person name="Andreopoulos B."/>
            <person name="Baker S."/>
            <person name="Barry K."/>
            <person name="Bills G."/>
            <person name="Bluhm B."/>
            <person name="Cannon C."/>
            <person name="Castanera R."/>
            <person name="Culley D."/>
            <person name="Daum C."/>
            <person name="Ezra D."/>
            <person name="Gonzalez J."/>
            <person name="Henrissat B."/>
            <person name="Kuo A."/>
            <person name="Liang C."/>
            <person name="Lipzen A."/>
            <person name="Lutzoni F."/>
            <person name="Magnuson J."/>
            <person name="Mondo S."/>
            <person name="Nolan M."/>
            <person name="Ohm R."/>
            <person name="Pangilinan J."/>
            <person name="Park H.-J."/>
            <person name="Ramirez L."/>
            <person name="Alfaro M."/>
            <person name="Sun H."/>
            <person name="Tritt A."/>
            <person name="Yoshinaga Y."/>
            <person name="Zwiers L.-H."/>
            <person name="Turgeon B."/>
            <person name="Goodwin S."/>
            <person name="Spatafora J."/>
            <person name="Crous P."/>
            <person name="Grigoriev I."/>
        </authorList>
    </citation>
    <scope>NUCLEOTIDE SEQUENCE</scope>
    <source>
        <strain evidence="1">CBS 175.79</strain>
    </source>
</reference>
<keyword evidence="2" id="KW-1185">Reference proteome</keyword>
<dbReference type="InterPro" id="IPR032675">
    <property type="entry name" value="LRR_dom_sf"/>
</dbReference>
<dbReference type="EMBL" id="ML978071">
    <property type="protein sequence ID" value="KAF2013950.1"/>
    <property type="molecule type" value="Genomic_DNA"/>
</dbReference>
<evidence type="ECO:0008006" key="3">
    <source>
        <dbReference type="Google" id="ProtNLM"/>
    </source>
</evidence>
<protein>
    <recommendedName>
        <fullName evidence="3">F-box domain-containing protein</fullName>
    </recommendedName>
</protein>
<dbReference type="AlphaFoldDB" id="A0A6A5XMH9"/>
<evidence type="ECO:0000313" key="1">
    <source>
        <dbReference type="EMBL" id="KAF2013950.1"/>
    </source>
</evidence>
<accession>A0A6A5XMH9</accession>
<gene>
    <name evidence="1" type="ORF">BU24DRAFT_424962</name>
</gene>
<dbReference type="OrthoDB" id="3792203at2759"/>
<evidence type="ECO:0000313" key="2">
    <source>
        <dbReference type="Proteomes" id="UP000799778"/>
    </source>
</evidence>
<proteinExistence type="predicted"/>